<feature type="region of interest" description="Disordered" evidence="1">
    <location>
        <begin position="100"/>
        <end position="122"/>
    </location>
</feature>
<evidence type="ECO:0000313" key="3">
    <source>
        <dbReference type="Proteomes" id="UP000233551"/>
    </source>
</evidence>
<name>A0A2I0KYV4_PUNGR</name>
<keyword evidence="3" id="KW-1185">Reference proteome</keyword>
<dbReference type="EMBL" id="PGOL01000300">
    <property type="protein sequence ID" value="PKI73026.1"/>
    <property type="molecule type" value="Genomic_DNA"/>
</dbReference>
<sequence length="201" mass="21418">MNSPHCSWGLKNGGRMLLPTAVTTIGSGSLSGILGSPPAEVHYTDSRGKNDNRSYGGKGKNRGKGKGNGGNGGNSGFYGGYEHGQGGGNNRNLGYGSMRGQGVQGRWQGRSLSSSSNPNFAGQMRGEGRQGYPTGHGYNFNPIRDTLAIRPGLFNQPGSFNSRIPSARPSNCLQPDCHIYFMPELQPTRPHCPVLSVQLFF</sequence>
<organism evidence="2 3">
    <name type="scientific">Punica granatum</name>
    <name type="common">Pomegranate</name>
    <dbReference type="NCBI Taxonomy" id="22663"/>
    <lineage>
        <taxon>Eukaryota</taxon>
        <taxon>Viridiplantae</taxon>
        <taxon>Streptophyta</taxon>
        <taxon>Embryophyta</taxon>
        <taxon>Tracheophyta</taxon>
        <taxon>Spermatophyta</taxon>
        <taxon>Magnoliopsida</taxon>
        <taxon>eudicotyledons</taxon>
        <taxon>Gunneridae</taxon>
        <taxon>Pentapetalae</taxon>
        <taxon>rosids</taxon>
        <taxon>malvids</taxon>
        <taxon>Myrtales</taxon>
        <taxon>Lythraceae</taxon>
        <taxon>Punica</taxon>
    </lineage>
</organism>
<reference evidence="2 3" key="1">
    <citation type="submission" date="2017-11" db="EMBL/GenBank/DDBJ databases">
        <title>De-novo sequencing of pomegranate (Punica granatum L.) genome.</title>
        <authorList>
            <person name="Akparov Z."/>
            <person name="Amiraslanov A."/>
            <person name="Hajiyeva S."/>
            <person name="Abbasov M."/>
            <person name="Kaur K."/>
            <person name="Hamwieh A."/>
            <person name="Solovyev V."/>
            <person name="Salamov A."/>
            <person name="Braich B."/>
            <person name="Kosarev P."/>
            <person name="Mahmoud A."/>
            <person name="Hajiyev E."/>
            <person name="Babayeva S."/>
            <person name="Izzatullayeva V."/>
            <person name="Mammadov A."/>
            <person name="Mammadov A."/>
            <person name="Sharifova S."/>
            <person name="Ojaghi J."/>
            <person name="Eynullazada K."/>
            <person name="Bayramov B."/>
            <person name="Abdulazimova A."/>
            <person name="Shahmuradov I."/>
        </authorList>
    </citation>
    <scope>NUCLEOTIDE SEQUENCE [LARGE SCALE GENOMIC DNA]</scope>
    <source>
        <strain evidence="3">cv. AG2017</strain>
        <tissue evidence="2">Leaf</tissue>
    </source>
</reference>
<gene>
    <name evidence="2" type="ORF">CRG98_006577</name>
</gene>
<dbReference type="AlphaFoldDB" id="A0A2I0KYV4"/>
<dbReference type="Proteomes" id="UP000233551">
    <property type="component" value="Unassembled WGS sequence"/>
</dbReference>
<comment type="caution">
    <text evidence="2">The sequence shown here is derived from an EMBL/GenBank/DDBJ whole genome shotgun (WGS) entry which is preliminary data.</text>
</comment>
<proteinExistence type="predicted"/>
<evidence type="ECO:0000256" key="1">
    <source>
        <dbReference type="SAM" id="MobiDB-lite"/>
    </source>
</evidence>
<feature type="compositionally biased region" description="Polar residues" evidence="1">
    <location>
        <begin position="111"/>
        <end position="120"/>
    </location>
</feature>
<accession>A0A2I0KYV4</accession>
<feature type="compositionally biased region" description="Basic and acidic residues" evidence="1">
    <location>
        <begin position="42"/>
        <end position="52"/>
    </location>
</feature>
<protein>
    <submittedName>
        <fullName evidence="2">Uncharacterized protein</fullName>
    </submittedName>
</protein>
<evidence type="ECO:0000313" key="2">
    <source>
        <dbReference type="EMBL" id="PKI73026.1"/>
    </source>
</evidence>
<feature type="region of interest" description="Disordered" evidence="1">
    <location>
        <begin position="30"/>
        <end position="71"/>
    </location>
</feature>